<feature type="non-terminal residue" evidence="1">
    <location>
        <position position="58"/>
    </location>
</feature>
<proteinExistence type="predicted"/>
<accession>A0A382DER7</accession>
<organism evidence="1">
    <name type="scientific">marine metagenome</name>
    <dbReference type="NCBI Taxonomy" id="408172"/>
    <lineage>
        <taxon>unclassified sequences</taxon>
        <taxon>metagenomes</taxon>
        <taxon>ecological metagenomes</taxon>
    </lineage>
</organism>
<reference evidence="1" key="1">
    <citation type="submission" date="2018-05" db="EMBL/GenBank/DDBJ databases">
        <authorList>
            <person name="Lanie J.A."/>
            <person name="Ng W.-L."/>
            <person name="Kazmierczak K.M."/>
            <person name="Andrzejewski T.M."/>
            <person name="Davidsen T.M."/>
            <person name="Wayne K.J."/>
            <person name="Tettelin H."/>
            <person name="Glass J.I."/>
            <person name="Rusch D."/>
            <person name="Podicherti R."/>
            <person name="Tsui H.-C.T."/>
            <person name="Winkler M.E."/>
        </authorList>
    </citation>
    <scope>NUCLEOTIDE SEQUENCE</scope>
</reference>
<dbReference type="EMBL" id="UINC01038724">
    <property type="protein sequence ID" value="SVB36137.1"/>
    <property type="molecule type" value="Genomic_DNA"/>
</dbReference>
<name>A0A382DER7_9ZZZZ</name>
<protein>
    <submittedName>
        <fullName evidence="1">Uncharacterized protein</fullName>
    </submittedName>
</protein>
<sequence length="58" mass="6734">WLIPRFELKILTSRQQKKPNDVQKSTSPTQALTLTTLKQLTSLQKLLLNFVLFRSYAS</sequence>
<evidence type="ECO:0000313" key="1">
    <source>
        <dbReference type="EMBL" id="SVB36137.1"/>
    </source>
</evidence>
<feature type="non-terminal residue" evidence="1">
    <location>
        <position position="1"/>
    </location>
</feature>
<dbReference type="AlphaFoldDB" id="A0A382DER7"/>
<gene>
    <name evidence="1" type="ORF">METZ01_LOCUS188991</name>
</gene>